<dbReference type="InterPro" id="IPR022692">
    <property type="entry name" value="Gemini_AL1_REP_central"/>
</dbReference>
<dbReference type="InterPro" id="IPR000942">
    <property type="entry name" value="Gemini_AL2"/>
</dbReference>
<keyword evidence="5" id="KW-0540">Nuclease</keyword>
<keyword evidence="10" id="KW-0190">Covalent protein-DNA linkage</keyword>
<sequence>MTASSINGRSTGNRNIRCGRFQEKYRCTNFRQFDLKHPTNSQSFHGNVDTARSASDAKAYIEKDGVFYEWGTFKVDGRSARTNQQTINDAYAQAINSGCKEEALRIIKELVPRDYLCNYHNLSSNMDIIFKPVERVFEPPYQRSSFNNVPTMLTDWVVENIKDAAARPWRPISLVIEGESRTGKTLWARSLGPHNYLCGQLDLCAKTFTNKAWYNVIDDVDPHFIKHFKEFMGAQRDWKSNTKYGKPVQIKGGIPTIFLCNPGPTSSYTKFLAEEKNKSLNEWAKKMPLSSPSKSHSTPPSIKAQHHHAKRNTRRSRIDLPCGCTIYVHLSCHDYGFTHRGTHHCSSSTEFCFYLGHSKSPLFQDAQLPPKTIQPELQCDKDSDTIQPQPSTSSVASQVLPELHNMDDVSSVDYDFLSRFLFPDP</sequence>
<dbReference type="InterPro" id="IPR001191">
    <property type="entry name" value="Gemini_AL1_REP"/>
</dbReference>
<evidence type="ECO:0000256" key="5">
    <source>
        <dbReference type="ARBA" id="ARBA00022722"/>
    </source>
</evidence>
<dbReference type="Gene3D" id="3.40.1310.20">
    <property type="match status" value="1"/>
</dbReference>
<evidence type="ECO:0008006" key="17">
    <source>
        <dbReference type="Google" id="ProtNLM"/>
    </source>
</evidence>
<evidence type="ECO:0000259" key="13">
    <source>
        <dbReference type="Pfam" id="PF00799"/>
    </source>
</evidence>
<keyword evidence="3" id="KW-0548">Nucleotidyltransferase</keyword>
<accession>A0ABR2PN71</accession>
<proteinExistence type="inferred from homology"/>
<feature type="compositionally biased region" description="Low complexity" evidence="12">
    <location>
        <begin position="286"/>
        <end position="303"/>
    </location>
</feature>
<keyword evidence="8" id="KW-0255">Endonuclease</keyword>
<name>A0ABR2PN71_9ROSI</name>
<keyword evidence="11" id="KW-0238">DNA-binding</keyword>
<feature type="region of interest" description="Disordered" evidence="12">
    <location>
        <begin position="286"/>
        <end position="313"/>
    </location>
</feature>
<keyword evidence="9" id="KW-0378">Hydrolase</keyword>
<dbReference type="SUPFAM" id="SSF55464">
    <property type="entry name" value="Origin of replication-binding domain, RBD-like"/>
    <property type="match status" value="1"/>
</dbReference>
<dbReference type="PRINTS" id="PR00228">
    <property type="entry name" value="GEMCOATCLVL1"/>
</dbReference>
<evidence type="ECO:0000256" key="3">
    <source>
        <dbReference type="ARBA" id="ARBA00022695"/>
    </source>
</evidence>
<keyword evidence="16" id="KW-1185">Reference proteome</keyword>
<feature type="compositionally biased region" description="Basic residues" evidence="12">
    <location>
        <begin position="304"/>
        <end position="313"/>
    </location>
</feature>
<evidence type="ECO:0000256" key="4">
    <source>
        <dbReference type="ARBA" id="ARBA00022705"/>
    </source>
</evidence>
<gene>
    <name evidence="15" type="ORF">V6N11_064306</name>
</gene>
<reference evidence="15 16" key="1">
    <citation type="journal article" date="2024" name="G3 (Bethesda)">
        <title>Genome assembly of Hibiscus sabdariffa L. provides insights into metabolisms of medicinal natural products.</title>
        <authorList>
            <person name="Kim T."/>
        </authorList>
    </citation>
    <scope>NUCLEOTIDE SEQUENCE [LARGE SCALE GENOMIC DNA]</scope>
    <source>
        <strain evidence="15">TK-2024</strain>
        <tissue evidence="15">Old leaves</tissue>
    </source>
</reference>
<evidence type="ECO:0000256" key="10">
    <source>
        <dbReference type="ARBA" id="ARBA00023124"/>
    </source>
</evidence>
<evidence type="ECO:0000256" key="6">
    <source>
        <dbReference type="ARBA" id="ARBA00022723"/>
    </source>
</evidence>
<evidence type="ECO:0000256" key="1">
    <source>
        <dbReference type="ARBA" id="ARBA00006240"/>
    </source>
</evidence>
<feature type="domain" description="Geminivirus AL1 replication-associated protein central" evidence="14">
    <location>
        <begin position="84"/>
        <end position="187"/>
    </location>
</feature>
<keyword evidence="6" id="KW-0479">Metal-binding</keyword>
<evidence type="ECO:0000256" key="8">
    <source>
        <dbReference type="ARBA" id="ARBA00022759"/>
    </source>
</evidence>
<evidence type="ECO:0000256" key="11">
    <source>
        <dbReference type="ARBA" id="ARBA00023125"/>
    </source>
</evidence>
<evidence type="ECO:0000256" key="7">
    <source>
        <dbReference type="ARBA" id="ARBA00022741"/>
    </source>
</evidence>
<keyword evidence="4" id="KW-0235">DNA replication</keyword>
<keyword evidence="2" id="KW-0808">Transferase</keyword>
<dbReference type="InterPro" id="IPR001301">
    <property type="entry name" value="Gemini_AL1_CLV"/>
</dbReference>
<protein>
    <recommendedName>
        <fullName evidence="17">Rep</fullName>
    </recommendedName>
</protein>
<dbReference type="InterPro" id="IPR049912">
    <property type="entry name" value="CRESS_DNA_REP"/>
</dbReference>
<dbReference type="Proteomes" id="UP001396334">
    <property type="component" value="Unassembled WGS sequence"/>
</dbReference>
<dbReference type="Pfam" id="PF08283">
    <property type="entry name" value="Gemini_AL1_M"/>
    <property type="match status" value="1"/>
</dbReference>
<evidence type="ECO:0000256" key="9">
    <source>
        <dbReference type="ARBA" id="ARBA00022801"/>
    </source>
</evidence>
<evidence type="ECO:0000259" key="14">
    <source>
        <dbReference type="Pfam" id="PF08283"/>
    </source>
</evidence>
<keyword evidence="7" id="KW-0547">Nucleotide-binding</keyword>
<dbReference type="EMBL" id="JBBPBN010000056">
    <property type="protein sequence ID" value="KAK8989893.1"/>
    <property type="molecule type" value="Genomic_DNA"/>
</dbReference>
<dbReference type="Pfam" id="PF01440">
    <property type="entry name" value="Gemini_AL2"/>
    <property type="match status" value="1"/>
</dbReference>
<dbReference type="Pfam" id="PF00799">
    <property type="entry name" value="Gemini_AL1"/>
    <property type="match status" value="1"/>
</dbReference>
<evidence type="ECO:0000313" key="15">
    <source>
        <dbReference type="EMBL" id="KAK8989893.1"/>
    </source>
</evidence>
<comment type="similarity">
    <text evidence="1">Belongs to the geminiviridae Rep protein family.</text>
</comment>
<dbReference type="PRINTS" id="PR00227">
    <property type="entry name" value="GEMCOATAL1"/>
</dbReference>
<evidence type="ECO:0000256" key="12">
    <source>
        <dbReference type="SAM" id="MobiDB-lite"/>
    </source>
</evidence>
<evidence type="ECO:0000313" key="16">
    <source>
        <dbReference type="Proteomes" id="UP001396334"/>
    </source>
</evidence>
<feature type="domain" description="CRESS-DNA virus Rep endonuclease" evidence="13">
    <location>
        <begin position="21"/>
        <end position="76"/>
    </location>
</feature>
<evidence type="ECO:0000256" key="2">
    <source>
        <dbReference type="ARBA" id="ARBA00022679"/>
    </source>
</evidence>
<organism evidence="15 16">
    <name type="scientific">Hibiscus sabdariffa</name>
    <name type="common">roselle</name>
    <dbReference type="NCBI Taxonomy" id="183260"/>
    <lineage>
        <taxon>Eukaryota</taxon>
        <taxon>Viridiplantae</taxon>
        <taxon>Streptophyta</taxon>
        <taxon>Embryophyta</taxon>
        <taxon>Tracheophyta</taxon>
        <taxon>Spermatophyta</taxon>
        <taxon>Magnoliopsida</taxon>
        <taxon>eudicotyledons</taxon>
        <taxon>Gunneridae</taxon>
        <taxon>Pentapetalae</taxon>
        <taxon>rosids</taxon>
        <taxon>malvids</taxon>
        <taxon>Malvales</taxon>
        <taxon>Malvaceae</taxon>
        <taxon>Malvoideae</taxon>
        <taxon>Hibiscus</taxon>
    </lineage>
</organism>
<comment type="caution">
    <text evidence="15">The sequence shown here is derived from an EMBL/GenBank/DDBJ whole genome shotgun (WGS) entry which is preliminary data.</text>
</comment>